<keyword evidence="3" id="KW-0804">Transcription</keyword>
<organism evidence="5">
    <name type="scientific">bioreactor metagenome</name>
    <dbReference type="NCBI Taxonomy" id="1076179"/>
    <lineage>
        <taxon>unclassified sequences</taxon>
        <taxon>metagenomes</taxon>
        <taxon>ecological metagenomes</taxon>
    </lineage>
</organism>
<comment type="caution">
    <text evidence="5">The sequence shown here is derived from an EMBL/GenBank/DDBJ whole genome shotgun (WGS) entry which is preliminary data.</text>
</comment>
<name>A0A644WY68_9ZZZZ</name>
<accession>A0A644WY68</accession>
<keyword evidence="1" id="KW-0805">Transcription regulation</keyword>
<protein>
    <recommendedName>
        <fullName evidence="4">HTH tetR-type domain-containing protein</fullName>
    </recommendedName>
</protein>
<evidence type="ECO:0000259" key="4">
    <source>
        <dbReference type="PROSITE" id="PS50977"/>
    </source>
</evidence>
<dbReference type="InterPro" id="IPR009057">
    <property type="entry name" value="Homeodomain-like_sf"/>
</dbReference>
<proteinExistence type="predicted"/>
<dbReference type="Pfam" id="PF00440">
    <property type="entry name" value="TetR_N"/>
    <property type="match status" value="1"/>
</dbReference>
<dbReference type="EMBL" id="VSSQ01001498">
    <property type="protein sequence ID" value="MPM08855.1"/>
    <property type="molecule type" value="Genomic_DNA"/>
</dbReference>
<dbReference type="GO" id="GO:0003700">
    <property type="term" value="F:DNA-binding transcription factor activity"/>
    <property type="evidence" value="ECO:0007669"/>
    <property type="project" value="TreeGrafter"/>
</dbReference>
<dbReference type="PANTHER" id="PTHR30055:SF234">
    <property type="entry name" value="HTH-TYPE TRANSCRIPTIONAL REGULATOR BETI"/>
    <property type="match status" value="1"/>
</dbReference>
<feature type="domain" description="HTH tetR-type" evidence="4">
    <location>
        <begin position="7"/>
        <end position="67"/>
    </location>
</feature>
<evidence type="ECO:0000313" key="5">
    <source>
        <dbReference type="EMBL" id="MPM08855.1"/>
    </source>
</evidence>
<gene>
    <name evidence="5" type="ORF">SDC9_55171</name>
</gene>
<dbReference type="PANTHER" id="PTHR30055">
    <property type="entry name" value="HTH-TYPE TRANSCRIPTIONAL REGULATOR RUTR"/>
    <property type="match status" value="1"/>
</dbReference>
<dbReference type="SUPFAM" id="SSF46689">
    <property type="entry name" value="Homeodomain-like"/>
    <property type="match status" value="1"/>
</dbReference>
<dbReference type="GO" id="GO:0000976">
    <property type="term" value="F:transcription cis-regulatory region binding"/>
    <property type="evidence" value="ECO:0007669"/>
    <property type="project" value="TreeGrafter"/>
</dbReference>
<dbReference type="AlphaFoldDB" id="A0A644WY68"/>
<dbReference type="InterPro" id="IPR001647">
    <property type="entry name" value="HTH_TetR"/>
</dbReference>
<evidence type="ECO:0000256" key="1">
    <source>
        <dbReference type="ARBA" id="ARBA00023015"/>
    </source>
</evidence>
<sequence length="191" mass="21045">MSEKKRTKTQRAILHAAKGLYEKHGVGSVPFDDIAEAAGVCRTTVFNHFADAGELQAALAVAEIGDLIDFCSRSDKRGLELIEALLDQLISDTVNYPRVMARLTNATILGGDAGRVAEIERIIARHYEVEFGKFPESAPVSAALLAEMTMGMYYGQVNHLLAHGLPFDAESMRRDMRAMLNCMLRCVQTKE</sequence>
<keyword evidence="2" id="KW-0238">DNA-binding</keyword>
<dbReference type="PRINTS" id="PR00455">
    <property type="entry name" value="HTHTETR"/>
</dbReference>
<evidence type="ECO:0000256" key="2">
    <source>
        <dbReference type="ARBA" id="ARBA00023125"/>
    </source>
</evidence>
<dbReference type="Gene3D" id="1.10.357.10">
    <property type="entry name" value="Tetracycline Repressor, domain 2"/>
    <property type="match status" value="1"/>
</dbReference>
<dbReference type="InterPro" id="IPR050109">
    <property type="entry name" value="HTH-type_TetR-like_transc_reg"/>
</dbReference>
<evidence type="ECO:0000256" key="3">
    <source>
        <dbReference type="ARBA" id="ARBA00023163"/>
    </source>
</evidence>
<dbReference type="PROSITE" id="PS50977">
    <property type="entry name" value="HTH_TETR_2"/>
    <property type="match status" value="1"/>
</dbReference>
<reference evidence="5" key="1">
    <citation type="submission" date="2019-08" db="EMBL/GenBank/DDBJ databases">
        <authorList>
            <person name="Kucharzyk K."/>
            <person name="Murdoch R.W."/>
            <person name="Higgins S."/>
            <person name="Loffler F."/>
        </authorList>
    </citation>
    <scope>NUCLEOTIDE SEQUENCE</scope>
</reference>